<accession>A0A922LBZ1</accession>
<dbReference type="Proteomes" id="UP000790347">
    <property type="component" value="Unassembled WGS sequence"/>
</dbReference>
<dbReference type="EMBL" id="ASGP02000001">
    <property type="protein sequence ID" value="KAH9530198.1"/>
    <property type="molecule type" value="Genomic_DNA"/>
</dbReference>
<evidence type="ECO:0000256" key="1">
    <source>
        <dbReference type="SAM" id="MobiDB-lite"/>
    </source>
</evidence>
<organism evidence="2 3">
    <name type="scientific">Dermatophagoides farinae</name>
    <name type="common">American house dust mite</name>
    <dbReference type="NCBI Taxonomy" id="6954"/>
    <lineage>
        <taxon>Eukaryota</taxon>
        <taxon>Metazoa</taxon>
        <taxon>Ecdysozoa</taxon>
        <taxon>Arthropoda</taxon>
        <taxon>Chelicerata</taxon>
        <taxon>Arachnida</taxon>
        <taxon>Acari</taxon>
        <taxon>Acariformes</taxon>
        <taxon>Sarcoptiformes</taxon>
        <taxon>Astigmata</taxon>
        <taxon>Psoroptidia</taxon>
        <taxon>Analgoidea</taxon>
        <taxon>Pyroglyphidae</taxon>
        <taxon>Dermatophagoidinae</taxon>
        <taxon>Dermatophagoides</taxon>
    </lineage>
</organism>
<proteinExistence type="predicted"/>
<sequence>MTGLSNVYKASLWLQATTNLKQGLKTSSIHRQQQQQPNRPIHPPPFMYRASQHDKMDTSTDKNWTNVSNDAKIESNRDDDDGNDVMAIKSPTSVQVMSK</sequence>
<feature type="region of interest" description="Disordered" evidence="1">
    <location>
        <begin position="24"/>
        <end position="99"/>
    </location>
</feature>
<feature type="compositionally biased region" description="Polar residues" evidence="1">
    <location>
        <begin position="24"/>
        <end position="38"/>
    </location>
</feature>
<gene>
    <name evidence="2" type="ORF">DERF_004021</name>
</gene>
<protein>
    <submittedName>
        <fullName evidence="2">Uncharacterized protein</fullName>
    </submittedName>
</protein>
<comment type="caution">
    <text evidence="2">The sequence shown here is derived from an EMBL/GenBank/DDBJ whole genome shotgun (WGS) entry which is preliminary data.</text>
</comment>
<evidence type="ECO:0000313" key="3">
    <source>
        <dbReference type="Proteomes" id="UP000790347"/>
    </source>
</evidence>
<name>A0A922LBZ1_DERFA</name>
<feature type="compositionally biased region" description="Polar residues" evidence="1">
    <location>
        <begin position="90"/>
        <end position="99"/>
    </location>
</feature>
<feature type="compositionally biased region" description="Basic and acidic residues" evidence="1">
    <location>
        <begin position="51"/>
        <end position="60"/>
    </location>
</feature>
<reference evidence="2" key="1">
    <citation type="submission" date="2013-05" db="EMBL/GenBank/DDBJ databases">
        <authorList>
            <person name="Yim A.K.Y."/>
            <person name="Chan T.F."/>
            <person name="Ji K.M."/>
            <person name="Liu X.Y."/>
            <person name="Zhou J.W."/>
            <person name="Li R.Q."/>
            <person name="Yang K.Y."/>
            <person name="Li J."/>
            <person name="Li M."/>
            <person name="Law P.T.W."/>
            <person name="Wu Y.L."/>
            <person name="Cai Z.L."/>
            <person name="Qin H."/>
            <person name="Bao Y."/>
            <person name="Leung R.K.K."/>
            <person name="Ng P.K.S."/>
            <person name="Zou J."/>
            <person name="Zhong X.J."/>
            <person name="Ran P.X."/>
            <person name="Zhong N.S."/>
            <person name="Liu Z.G."/>
            <person name="Tsui S.K.W."/>
        </authorList>
    </citation>
    <scope>NUCLEOTIDE SEQUENCE</scope>
    <source>
        <strain evidence="2">Derf</strain>
        <tissue evidence="2">Whole organism</tissue>
    </source>
</reference>
<dbReference type="AlphaFoldDB" id="A0A922LBZ1"/>
<keyword evidence="3" id="KW-1185">Reference proteome</keyword>
<evidence type="ECO:0000313" key="2">
    <source>
        <dbReference type="EMBL" id="KAH9530198.1"/>
    </source>
</evidence>
<reference evidence="2" key="2">
    <citation type="journal article" date="2022" name="Res Sq">
        <title>Comparative Genomics Reveals Insights into the Divergent Evolution of Astigmatic Mites and Household Pest Adaptations.</title>
        <authorList>
            <person name="Xiong Q."/>
            <person name="Wan A.T.-Y."/>
            <person name="Liu X.-Y."/>
            <person name="Fung C.S.-H."/>
            <person name="Xiao X."/>
            <person name="Malainual N."/>
            <person name="Hou J."/>
            <person name="Wang L."/>
            <person name="Wang M."/>
            <person name="Yang K."/>
            <person name="Cui Y."/>
            <person name="Leung E."/>
            <person name="Nong W."/>
            <person name="Shin S.-K."/>
            <person name="Au S."/>
            <person name="Jeong K.Y."/>
            <person name="Chew F.T."/>
            <person name="Hui J."/>
            <person name="Leung T.F."/>
            <person name="Tungtrongchitr A."/>
            <person name="Zhong N."/>
            <person name="Liu Z."/>
            <person name="Tsui S."/>
        </authorList>
    </citation>
    <scope>NUCLEOTIDE SEQUENCE</scope>
    <source>
        <strain evidence="2">Derf</strain>
        <tissue evidence="2">Whole organism</tissue>
    </source>
</reference>